<organism evidence="1 2">
    <name type="scientific">Nocardia bovistercoris</name>
    <dbReference type="NCBI Taxonomy" id="2785916"/>
    <lineage>
        <taxon>Bacteria</taxon>
        <taxon>Bacillati</taxon>
        <taxon>Actinomycetota</taxon>
        <taxon>Actinomycetes</taxon>
        <taxon>Mycobacteriales</taxon>
        <taxon>Nocardiaceae</taxon>
        <taxon>Nocardia</taxon>
    </lineage>
</organism>
<dbReference type="AlphaFoldDB" id="A0A931I9W6"/>
<keyword evidence="2" id="KW-1185">Reference proteome</keyword>
<gene>
    <name evidence="1" type="ORF">IT779_09810</name>
</gene>
<protein>
    <submittedName>
        <fullName evidence="1">Uncharacterized protein</fullName>
    </submittedName>
</protein>
<dbReference type="Proteomes" id="UP000655751">
    <property type="component" value="Unassembled WGS sequence"/>
</dbReference>
<name>A0A931I9W6_9NOCA</name>
<evidence type="ECO:0000313" key="2">
    <source>
        <dbReference type="Proteomes" id="UP000655751"/>
    </source>
</evidence>
<comment type="caution">
    <text evidence="1">The sequence shown here is derived from an EMBL/GenBank/DDBJ whole genome shotgun (WGS) entry which is preliminary data.</text>
</comment>
<accession>A0A931I9W6</accession>
<dbReference type="RefSeq" id="WP_196148909.1">
    <property type="nucleotide sequence ID" value="NZ_JADMLG010000003.1"/>
</dbReference>
<dbReference type="EMBL" id="JADMLG010000003">
    <property type="protein sequence ID" value="MBH0776578.1"/>
    <property type="molecule type" value="Genomic_DNA"/>
</dbReference>
<proteinExistence type="predicted"/>
<evidence type="ECO:0000313" key="1">
    <source>
        <dbReference type="EMBL" id="MBH0776578.1"/>
    </source>
</evidence>
<sequence>MTGQQAVTRCRDATGNLREYSFVTGDEVSSGALAARLLFDEHRRVYLGKYVPSLHRSPELLALLDNEIRALTRFALVFGAQRYPRWLPRLVGYDVSVPEPFVILTAPPGEAAAAMVRELDSGARQRMWTGMLRAVQCTAAAGVVHNNVGLSSLWWDGDCATLCDFEYSHLSRVGDTGGDIRAAGLVIAASAGVDSATPEVRKLLWHSETGGEHRRTATDMLADLGVHGDIAHRDPELDLLPGRELFDRIRVDKHRGAKVDAKADRRARIRSILRSGRADGSGTPATPTVTCPYCWDTVLWEDDGQVWLFRDDQRDPAQIDVTALAPAKQADLRRRGFRPCPNPSDDVGAHFLPATYGSYADPLPIAMIGAPESGKTHLLAAMVQAVHAGGLAPYGLSVQSLDLRRHTRFRGQQIERLESGAALDSTDPGARGYVEMLVLRRIHDGAARVVTLFDIAGEDLRNADDRGSGPSRFLIGGPALLFTHAVEDPPATGGFATESENRAFQVALAKIRAVSRSKDLPAALALTKADRLRYVPPVDRWLNRPPSGRTDAEAMLAESRDIYAYLHARGATAALTPVQEFTRFTLHAVSASGGDANVDAARRIQVFPRGFQPMRVLEPLVAILAMAGVIDGPEAAKVGRP</sequence>
<reference evidence="1" key="1">
    <citation type="submission" date="2020-11" db="EMBL/GenBank/DDBJ databases">
        <title>Nocardia NEAU-351.nov., a novel actinomycete isolated from the cow dung.</title>
        <authorList>
            <person name="Zhang X."/>
        </authorList>
    </citation>
    <scope>NUCLEOTIDE SEQUENCE</scope>
    <source>
        <strain evidence="1">NEAU-351</strain>
    </source>
</reference>